<organism evidence="1 2">
    <name type="scientific">Paenibacillus lacisoli</name>
    <dbReference type="NCBI Taxonomy" id="3064525"/>
    <lineage>
        <taxon>Bacteria</taxon>
        <taxon>Bacillati</taxon>
        <taxon>Bacillota</taxon>
        <taxon>Bacilli</taxon>
        <taxon>Bacillales</taxon>
        <taxon>Paenibacillaceae</taxon>
        <taxon>Paenibacillus</taxon>
    </lineage>
</organism>
<name>A0ABT9CDP1_9BACL</name>
<dbReference type="RefSeq" id="WP_305024582.1">
    <property type="nucleotide sequence ID" value="NZ_JAUQTB010000007.1"/>
</dbReference>
<dbReference type="Proteomes" id="UP001240171">
    <property type="component" value="Unassembled WGS sequence"/>
</dbReference>
<proteinExistence type="predicted"/>
<dbReference type="Pfam" id="PF08812">
    <property type="entry name" value="YtxC"/>
    <property type="match status" value="1"/>
</dbReference>
<dbReference type="EMBL" id="JAUQTB010000007">
    <property type="protein sequence ID" value="MDO7907371.1"/>
    <property type="molecule type" value="Genomic_DNA"/>
</dbReference>
<protein>
    <submittedName>
        <fullName evidence="1">Sporulation protein YtxC</fullName>
    </submittedName>
</protein>
<accession>A0ABT9CDP1</accession>
<comment type="caution">
    <text evidence="1">The sequence shown here is derived from an EMBL/GenBank/DDBJ whole genome shotgun (WGS) entry which is preliminary data.</text>
</comment>
<keyword evidence="2" id="KW-1185">Reference proteome</keyword>
<evidence type="ECO:0000313" key="1">
    <source>
        <dbReference type="EMBL" id="MDO7907371.1"/>
    </source>
</evidence>
<evidence type="ECO:0000313" key="2">
    <source>
        <dbReference type="Proteomes" id="UP001240171"/>
    </source>
</evidence>
<gene>
    <name evidence="1" type="ORF">Q5741_13240</name>
</gene>
<sequence>MELFMISAQVQVQTEADRLYRALKDRLKGLHLSSKGFRFAFKHAEDRAAWVCRASDKHPQFLESLPEVYLAAAGALADFILDVHEERMLRSMIFLDYPELEDEDRERVLLICQQLLKGEEGEEEHPFRRRHELLTTGLAQDLPDLPYLNLEGILRFRLQDYKQELKEVVEYAVDEFWMDRQYEEFMGLLKYFVYFQEVRMPLVHVIHRGGHRFDVLDATLRPLVLPEPDTVVVEMPGIELEMEVEDLILSTLITLSPGQILLHSAEPDAQSVRSICHIFEERVRLCEPGGHEFSETGTCLVSLDGEEVGNYNN</sequence>
<reference evidence="1 2" key="1">
    <citation type="submission" date="2023-07" db="EMBL/GenBank/DDBJ databases">
        <title>Paenibacillus sp. JX-17 nov. isolated from soil.</title>
        <authorList>
            <person name="Wan Y."/>
            <person name="Liu B."/>
        </authorList>
    </citation>
    <scope>NUCLEOTIDE SEQUENCE [LARGE SCALE GENOMIC DNA]</scope>
    <source>
        <strain evidence="1 2">JX-17</strain>
    </source>
</reference>
<dbReference type="InterPro" id="IPR014199">
    <property type="entry name" value="Spore_YtxC"/>
</dbReference>